<proteinExistence type="predicted"/>
<accession>A0AAP5H6U7</accession>
<name>A0AAP5H6U7_PAEAM</name>
<dbReference type="RefSeq" id="WP_310145477.1">
    <property type="nucleotide sequence ID" value="NZ_JAVDTR010000021.1"/>
</dbReference>
<sequence length="76" mass="9329">MRKRYSIEKAEWSETKEKDYEQECRDIVFKFNDEFVQRDGVIYLNRKNGQTVVIEPLNQKTLWYETWLTIKDIYSA</sequence>
<reference evidence="1" key="1">
    <citation type="submission" date="2023-07" db="EMBL/GenBank/DDBJ databases">
        <title>Sorghum-associated microbial communities from plants grown in Nebraska, USA.</title>
        <authorList>
            <person name="Schachtman D."/>
        </authorList>
    </citation>
    <scope>NUCLEOTIDE SEQUENCE</scope>
    <source>
        <strain evidence="1">BE80</strain>
    </source>
</reference>
<dbReference type="EMBL" id="JAVDTR010000021">
    <property type="protein sequence ID" value="MDR6726902.1"/>
    <property type="molecule type" value="Genomic_DNA"/>
</dbReference>
<evidence type="ECO:0000313" key="1">
    <source>
        <dbReference type="EMBL" id="MDR6726902.1"/>
    </source>
</evidence>
<dbReference type="Proteomes" id="UP001254832">
    <property type="component" value="Unassembled WGS sequence"/>
</dbReference>
<protein>
    <submittedName>
        <fullName evidence="1">Uncharacterized protein</fullName>
    </submittedName>
</protein>
<organism evidence="1 2">
    <name type="scientific">Paenibacillus amylolyticus</name>
    <dbReference type="NCBI Taxonomy" id="1451"/>
    <lineage>
        <taxon>Bacteria</taxon>
        <taxon>Bacillati</taxon>
        <taxon>Bacillota</taxon>
        <taxon>Bacilli</taxon>
        <taxon>Bacillales</taxon>
        <taxon>Paenibacillaceae</taxon>
        <taxon>Paenibacillus</taxon>
    </lineage>
</organism>
<comment type="caution">
    <text evidence="1">The sequence shown here is derived from an EMBL/GenBank/DDBJ whole genome shotgun (WGS) entry which is preliminary data.</text>
</comment>
<dbReference type="AlphaFoldDB" id="A0AAP5H6U7"/>
<gene>
    <name evidence="1" type="ORF">J2W91_005427</name>
</gene>
<evidence type="ECO:0000313" key="2">
    <source>
        <dbReference type="Proteomes" id="UP001254832"/>
    </source>
</evidence>